<keyword evidence="3" id="KW-0539">Nucleus</keyword>
<dbReference type="InterPro" id="IPR001680">
    <property type="entry name" value="WD40_rpt"/>
</dbReference>
<gene>
    <name evidence="5" type="ORF">CY34DRAFT_772850</name>
</gene>
<dbReference type="Gene3D" id="2.130.10.10">
    <property type="entry name" value="YVTN repeat-like/Quinoprotein amine dehydrogenase"/>
    <property type="match status" value="1"/>
</dbReference>
<dbReference type="PANTHER" id="PTHR15052">
    <property type="entry name" value="RNA POLYMERASE III TRANSCRIPTION INITIATION FACTOR COMPLEX SUBUNIT"/>
    <property type="match status" value="1"/>
</dbReference>
<dbReference type="SUPFAM" id="SSF50978">
    <property type="entry name" value="WD40 repeat-like"/>
    <property type="match status" value="1"/>
</dbReference>
<accession>A0A0D0AXX2</accession>
<dbReference type="InterPro" id="IPR036322">
    <property type="entry name" value="WD40_repeat_dom_sf"/>
</dbReference>
<feature type="compositionally biased region" description="Acidic residues" evidence="4">
    <location>
        <begin position="55"/>
        <end position="76"/>
    </location>
</feature>
<dbReference type="GO" id="GO:0000127">
    <property type="term" value="C:transcription factor TFIIIC complex"/>
    <property type="evidence" value="ECO:0007669"/>
    <property type="project" value="TreeGrafter"/>
</dbReference>
<dbReference type="FunCoup" id="A0A0D0AXX2">
    <property type="interactions" value="3"/>
</dbReference>
<dbReference type="SMART" id="SM00320">
    <property type="entry name" value="WD40"/>
    <property type="match status" value="3"/>
</dbReference>
<dbReference type="PANTHER" id="PTHR15052:SF2">
    <property type="entry name" value="GENERAL TRANSCRIPTION FACTOR 3C POLYPEPTIDE 2"/>
    <property type="match status" value="1"/>
</dbReference>
<proteinExistence type="predicted"/>
<name>A0A0D0AXX2_9AGAM</name>
<evidence type="ECO:0000256" key="3">
    <source>
        <dbReference type="ARBA" id="ARBA00023242"/>
    </source>
</evidence>
<dbReference type="Proteomes" id="UP000054485">
    <property type="component" value="Unassembled WGS sequence"/>
</dbReference>
<dbReference type="OrthoDB" id="4703at2759"/>
<evidence type="ECO:0000313" key="5">
    <source>
        <dbReference type="EMBL" id="KIK46506.1"/>
    </source>
</evidence>
<feature type="region of interest" description="Disordered" evidence="4">
    <location>
        <begin position="22"/>
        <end position="127"/>
    </location>
</feature>
<dbReference type="AlphaFoldDB" id="A0A0D0AXX2"/>
<keyword evidence="2" id="KW-0804">Transcription</keyword>
<reference evidence="5 6" key="1">
    <citation type="submission" date="2014-04" db="EMBL/GenBank/DDBJ databases">
        <authorList>
            <consortium name="DOE Joint Genome Institute"/>
            <person name="Kuo A."/>
            <person name="Ruytinx J."/>
            <person name="Rineau F."/>
            <person name="Colpaert J."/>
            <person name="Kohler A."/>
            <person name="Nagy L.G."/>
            <person name="Floudas D."/>
            <person name="Copeland A."/>
            <person name="Barry K.W."/>
            <person name="Cichocki N."/>
            <person name="Veneault-Fourrey C."/>
            <person name="LaButti K."/>
            <person name="Lindquist E.A."/>
            <person name="Lipzen A."/>
            <person name="Lundell T."/>
            <person name="Morin E."/>
            <person name="Murat C."/>
            <person name="Sun H."/>
            <person name="Tunlid A."/>
            <person name="Henrissat B."/>
            <person name="Grigoriev I.V."/>
            <person name="Hibbett D.S."/>
            <person name="Martin F."/>
            <person name="Nordberg H.P."/>
            <person name="Cantor M.N."/>
            <person name="Hua S.X."/>
        </authorList>
    </citation>
    <scope>NUCLEOTIDE SEQUENCE [LARGE SCALE GENOMIC DNA]</scope>
    <source>
        <strain evidence="5 6">UH-Slu-Lm8-n1</strain>
    </source>
</reference>
<evidence type="ECO:0000256" key="1">
    <source>
        <dbReference type="ARBA" id="ARBA00004123"/>
    </source>
</evidence>
<dbReference type="STRING" id="930992.A0A0D0AXX2"/>
<dbReference type="InterPro" id="IPR052416">
    <property type="entry name" value="GTF3C_component"/>
</dbReference>
<dbReference type="GO" id="GO:0006383">
    <property type="term" value="P:transcription by RNA polymerase III"/>
    <property type="evidence" value="ECO:0007669"/>
    <property type="project" value="TreeGrafter"/>
</dbReference>
<dbReference type="InterPro" id="IPR015943">
    <property type="entry name" value="WD40/YVTN_repeat-like_dom_sf"/>
</dbReference>
<dbReference type="HOGENOM" id="CLU_019415_0_0_1"/>
<evidence type="ECO:0000256" key="2">
    <source>
        <dbReference type="ARBA" id="ARBA00023163"/>
    </source>
</evidence>
<dbReference type="InParanoid" id="A0A0D0AXX2"/>
<evidence type="ECO:0000256" key="4">
    <source>
        <dbReference type="SAM" id="MobiDB-lite"/>
    </source>
</evidence>
<organism evidence="5 6">
    <name type="scientific">Suillus luteus UH-Slu-Lm8-n1</name>
    <dbReference type="NCBI Taxonomy" id="930992"/>
    <lineage>
        <taxon>Eukaryota</taxon>
        <taxon>Fungi</taxon>
        <taxon>Dikarya</taxon>
        <taxon>Basidiomycota</taxon>
        <taxon>Agaricomycotina</taxon>
        <taxon>Agaricomycetes</taxon>
        <taxon>Agaricomycetidae</taxon>
        <taxon>Boletales</taxon>
        <taxon>Suillineae</taxon>
        <taxon>Suillaceae</taxon>
        <taxon>Suillus</taxon>
    </lineage>
</organism>
<reference evidence="6" key="2">
    <citation type="submission" date="2015-01" db="EMBL/GenBank/DDBJ databases">
        <title>Evolutionary Origins and Diversification of the Mycorrhizal Mutualists.</title>
        <authorList>
            <consortium name="DOE Joint Genome Institute"/>
            <consortium name="Mycorrhizal Genomics Consortium"/>
            <person name="Kohler A."/>
            <person name="Kuo A."/>
            <person name="Nagy L.G."/>
            <person name="Floudas D."/>
            <person name="Copeland A."/>
            <person name="Barry K.W."/>
            <person name="Cichocki N."/>
            <person name="Veneault-Fourrey C."/>
            <person name="LaButti K."/>
            <person name="Lindquist E.A."/>
            <person name="Lipzen A."/>
            <person name="Lundell T."/>
            <person name="Morin E."/>
            <person name="Murat C."/>
            <person name="Riley R."/>
            <person name="Ohm R."/>
            <person name="Sun H."/>
            <person name="Tunlid A."/>
            <person name="Henrissat B."/>
            <person name="Grigoriev I.V."/>
            <person name="Hibbett D.S."/>
            <person name="Martin F."/>
        </authorList>
    </citation>
    <scope>NUCLEOTIDE SEQUENCE [LARGE SCALE GENOMIC DNA]</scope>
    <source>
        <strain evidence="6">UH-Slu-Lm8-n1</strain>
    </source>
</reference>
<protein>
    <submittedName>
        <fullName evidence="5">Uncharacterized protein</fullName>
    </submittedName>
</protein>
<keyword evidence="6" id="KW-1185">Reference proteome</keyword>
<feature type="compositionally biased region" description="Polar residues" evidence="4">
    <location>
        <begin position="114"/>
        <end position="124"/>
    </location>
</feature>
<evidence type="ECO:0000313" key="6">
    <source>
        <dbReference type="Proteomes" id="UP000054485"/>
    </source>
</evidence>
<sequence>MPRQLRARTSRPNYVSLAAIGDEEGWTTGLPKPLFDEDVDSGSDCDFAPDKLSDDAPEDLQNDPEDLVEVDEEEAEEVPKRGKNKTPTTAESRPISRLPSVTGARSSHKPPPKSQSIQASTSKMSAPRAAKINALPNPSVHHRHRAMPVFLRMENVERLDAPPTLFNPPKIVSTNSMTSEQILTDRISKAWNFNVGPGPVWNIMEDRSCFKEALEGEDDSIYESFRRPRVHQNVGVKPGWTKMNERDAARYLPTDTVLTDDGHLRPPAPVHCFLGPHGHQTRVEMAMFDSHAISEYMPRSKSFVFNVGSPAWGVDWCPTFQDDRPCRDYKHYLAIAPLSSRSHSPMIGAKVQRPVPACVQIWGLQSKRGNASQADHSLAGEIKCEMVICLESGPAFEIKWCPLPSHDQWDEVHMEEHPRKLGLLAGTFEDGSLSVYVVPDPEDVRNKDDDPMRPTFVHLPEPLLRIELEDTSCWSLDWANSETIAVGCTNGYVAVYDIGHALRTGQDRNILPTHYISIHQSAVRALAWIRVPPTNGSGVPSTSEDPTVLATGGYDGLECLTDIREPHGNIVNRTRDVINSTTYSAFAGGPIMIDHDNTVKAYSVSPSTLGRGHVLLEPDGPAWSVSASDYHSQLAVGSADGSCVTTNTLKSTRRGGSVPFFVHKIFQLDYSRKTGEFRMLDHFLPQETQERSANSKGKQAKKDESEISVSTGVWPSEVGVHRVTWNTGNGLGGAPLLASTTGSGLCRVDWLLGRWIRNKVPYVNVPNMRKEVDDIMDEDSGDD</sequence>
<dbReference type="GO" id="GO:0005634">
    <property type="term" value="C:nucleus"/>
    <property type="evidence" value="ECO:0007669"/>
    <property type="project" value="UniProtKB-SubCell"/>
</dbReference>
<feature type="region of interest" description="Disordered" evidence="4">
    <location>
        <begin position="688"/>
        <end position="708"/>
    </location>
</feature>
<dbReference type="EMBL" id="KN835158">
    <property type="protein sequence ID" value="KIK46506.1"/>
    <property type="molecule type" value="Genomic_DNA"/>
</dbReference>
<comment type="subcellular location">
    <subcellularLocation>
        <location evidence="1">Nucleus</location>
    </subcellularLocation>
</comment>